<dbReference type="EMBL" id="JARQWQ010000049">
    <property type="protein sequence ID" value="KAK2557506.1"/>
    <property type="molecule type" value="Genomic_DNA"/>
</dbReference>
<comment type="caution">
    <text evidence="2">The sequence shown here is derived from an EMBL/GenBank/DDBJ whole genome shotgun (WGS) entry which is preliminary data.</text>
</comment>
<proteinExistence type="predicted"/>
<organism evidence="2 3">
    <name type="scientific">Acropora cervicornis</name>
    <name type="common">Staghorn coral</name>
    <dbReference type="NCBI Taxonomy" id="6130"/>
    <lineage>
        <taxon>Eukaryota</taxon>
        <taxon>Metazoa</taxon>
        <taxon>Cnidaria</taxon>
        <taxon>Anthozoa</taxon>
        <taxon>Hexacorallia</taxon>
        <taxon>Scleractinia</taxon>
        <taxon>Astrocoeniina</taxon>
        <taxon>Acroporidae</taxon>
        <taxon>Acropora</taxon>
    </lineage>
</organism>
<sequence length="117" mass="12396">MSSAGNLQLCAGKAGGCDAVAHAMIGGFCSTTSLRYAHQWPFILGTVILYPLVHLYLVELKSHHQKGQDHPLAKPVYAIGITLLLQSIKPPATETDVSMKHVAFADDLGGAGDLITN</sequence>
<keyword evidence="1" id="KW-1133">Transmembrane helix</keyword>
<keyword evidence="1" id="KW-0472">Membrane</keyword>
<keyword evidence="1" id="KW-0812">Transmembrane</keyword>
<evidence type="ECO:0000313" key="2">
    <source>
        <dbReference type="EMBL" id="KAK2557506.1"/>
    </source>
</evidence>
<name>A0AAD9V199_ACRCE</name>
<gene>
    <name evidence="2" type="ORF">P5673_020253</name>
</gene>
<dbReference type="AlphaFoldDB" id="A0AAD9V199"/>
<feature type="transmembrane region" description="Helical" evidence="1">
    <location>
        <begin position="40"/>
        <end position="58"/>
    </location>
</feature>
<evidence type="ECO:0000313" key="3">
    <source>
        <dbReference type="Proteomes" id="UP001249851"/>
    </source>
</evidence>
<protein>
    <submittedName>
        <fullName evidence="2">Uncharacterized protein</fullName>
    </submittedName>
</protein>
<reference evidence="2" key="2">
    <citation type="journal article" date="2023" name="Science">
        <title>Genomic signatures of disease resistance in endangered staghorn corals.</title>
        <authorList>
            <person name="Vollmer S.V."/>
            <person name="Selwyn J.D."/>
            <person name="Despard B.A."/>
            <person name="Roesel C.L."/>
        </authorList>
    </citation>
    <scope>NUCLEOTIDE SEQUENCE</scope>
    <source>
        <strain evidence="2">K2</strain>
    </source>
</reference>
<accession>A0AAD9V199</accession>
<dbReference type="Proteomes" id="UP001249851">
    <property type="component" value="Unassembled WGS sequence"/>
</dbReference>
<reference evidence="2" key="1">
    <citation type="journal article" date="2023" name="G3 (Bethesda)">
        <title>Whole genome assembly and annotation of the endangered Caribbean coral Acropora cervicornis.</title>
        <authorList>
            <person name="Selwyn J.D."/>
            <person name="Vollmer S.V."/>
        </authorList>
    </citation>
    <scope>NUCLEOTIDE SEQUENCE</scope>
    <source>
        <strain evidence="2">K2</strain>
    </source>
</reference>
<keyword evidence="3" id="KW-1185">Reference proteome</keyword>
<evidence type="ECO:0000256" key="1">
    <source>
        <dbReference type="SAM" id="Phobius"/>
    </source>
</evidence>